<dbReference type="InterPro" id="IPR002575">
    <property type="entry name" value="Aminoglycoside_PTrfase"/>
</dbReference>
<name>A0ABP9GVG0_9ACTN</name>
<feature type="domain" description="Aminoglycoside phosphotransferase" evidence="1">
    <location>
        <begin position="34"/>
        <end position="251"/>
    </location>
</feature>
<keyword evidence="3" id="KW-1185">Reference proteome</keyword>
<proteinExistence type="predicted"/>
<dbReference type="Gene3D" id="3.90.1200.10">
    <property type="match status" value="1"/>
</dbReference>
<evidence type="ECO:0000313" key="2">
    <source>
        <dbReference type="EMBL" id="GAA4947784.1"/>
    </source>
</evidence>
<evidence type="ECO:0000259" key="1">
    <source>
        <dbReference type="Pfam" id="PF01636"/>
    </source>
</evidence>
<protein>
    <submittedName>
        <fullName evidence="2">Aminoglycoside phosphotransferase family protein</fullName>
    </submittedName>
</protein>
<reference evidence="3" key="1">
    <citation type="journal article" date="2019" name="Int. J. Syst. Evol. Microbiol.">
        <title>The Global Catalogue of Microorganisms (GCM) 10K type strain sequencing project: providing services to taxonomists for standard genome sequencing and annotation.</title>
        <authorList>
            <consortium name="The Broad Institute Genomics Platform"/>
            <consortium name="The Broad Institute Genome Sequencing Center for Infectious Disease"/>
            <person name="Wu L."/>
            <person name="Ma J."/>
        </authorList>
    </citation>
    <scope>NUCLEOTIDE SEQUENCE [LARGE SCALE GENOMIC DNA]</scope>
    <source>
        <strain evidence="3">JCM 17986</strain>
    </source>
</reference>
<dbReference type="EMBL" id="BAABHS010000001">
    <property type="protein sequence ID" value="GAA4947784.1"/>
    <property type="molecule type" value="Genomic_DNA"/>
</dbReference>
<sequence length="305" mass="33145">MASHAPMPEDLWQWVANRVPGADGGADVSWPRGNSRVWRVASEGGDSVFVKISPSVAAFEREIAGYAHAAAALQPHQAPRLLAVDLDLLAIMSSPLPGRVVRGLPLEAAEEREVHEQAGHLLRGWHDHSQAPSAHDKQTIYAAIIAQADEANACLERTAAYLDSAQCALVQCVVDELPLLVDEVPIVFRHGDHATRNWLWNPAGSVGVIDFETAAVGIAAEEFVWLSGAVWPERPDLKNAHLTGYGRPLSEAEERLLLLLAARLGVSYLSSGLTKNRPDLVARGRYVLERMARQACHPRPGSQPM</sequence>
<accession>A0ABP9GVG0</accession>
<dbReference type="Pfam" id="PF01636">
    <property type="entry name" value="APH"/>
    <property type="match status" value="1"/>
</dbReference>
<dbReference type="Proteomes" id="UP001500466">
    <property type="component" value="Unassembled WGS sequence"/>
</dbReference>
<dbReference type="InterPro" id="IPR011009">
    <property type="entry name" value="Kinase-like_dom_sf"/>
</dbReference>
<dbReference type="SUPFAM" id="SSF56112">
    <property type="entry name" value="Protein kinase-like (PK-like)"/>
    <property type="match status" value="1"/>
</dbReference>
<organism evidence="2 3">
    <name type="scientific">Yinghuangia aomiensis</name>
    <dbReference type="NCBI Taxonomy" id="676205"/>
    <lineage>
        <taxon>Bacteria</taxon>
        <taxon>Bacillati</taxon>
        <taxon>Actinomycetota</taxon>
        <taxon>Actinomycetes</taxon>
        <taxon>Kitasatosporales</taxon>
        <taxon>Streptomycetaceae</taxon>
        <taxon>Yinghuangia</taxon>
    </lineage>
</organism>
<gene>
    <name evidence="2" type="ORF">GCM10023205_04710</name>
</gene>
<evidence type="ECO:0000313" key="3">
    <source>
        <dbReference type="Proteomes" id="UP001500466"/>
    </source>
</evidence>
<comment type="caution">
    <text evidence="2">The sequence shown here is derived from an EMBL/GenBank/DDBJ whole genome shotgun (WGS) entry which is preliminary data.</text>
</comment>